<dbReference type="KEGG" id="ptan:CRYO30217_00774"/>
<evidence type="ECO:0000256" key="8">
    <source>
        <dbReference type="ARBA" id="ARBA00023012"/>
    </source>
</evidence>
<dbReference type="GO" id="GO:0000155">
    <property type="term" value="F:phosphorelay sensor kinase activity"/>
    <property type="evidence" value="ECO:0007669"/>
    <property type="project" value="InterPro"/>
</dbReference>
<evidence type="ECO:0000259" key="10">
    <source>
        <dbReference type="PROSITE" id="PS50109"/>
    </source>
</evidence>
<dbReference type="PROSITE" id="PS50109">
    <property type="entry name" value="HIS_KIN"/>
    <property type="match status" value="1"/>
</dbReference>
<feature type="domain" description="PAS" evidence="11">
    <location>
        <begin position="5"/>
        <end position="57"/>
    </location>
</feature>
<evidence type="ECO:0000256" key="4">
    <source>
        <dbReference type="ARBA" id="ARBA00022679"/>
    </source>
</evidence>
<evidence type="ECO:0000313" key="13">
    <source>
        <dbReference type="Proteomes" id="UP000683507"/>
    </source>
</evidence>
<keyword evidence="7" id="KW-0067">ATP-binding</keyword>
<dbReference type="SMART" id="SM00091">
    <property type="entry name" value="PAS"/>
    <property type="match status" value="2"/>
</dbReference>
<keyword evidence="9" id="KW-0175">Coiled coil</keyword>
<dbReference type="Proteomes" id="UP000683507">
    <property type="component" value="Chromosome"/>
</dbReference>
<keyword evidence="8" id="KW-0902">Two-component regulatory system</keyword>
<dbReference type="CDD" id="cd00075">
    <property type="entry name" value="HATPase"/>
    <property type="match status" value="1"/>
</dbReference>
<dbReference type="InterPro" id="IPR000014">
    <property type="entry name" value="PAS"/>
</dbReference>
<organism evidence="12 13">
    <name type="scientific">Parvicella tangerina</name>
    <dbReference type="NCBI Taxonomy" id="2829795"/>
    <lineage>
        <taxon>Bacteria</taxon>
        <taxon>Pseudomonadati</taxon>
        <taxon>Bacteroidota</taxon>
        <taxon>Flavobacteriia</taxon>
        <taxon>Flavobacteriales</taxon>
        <taxon>Parvicellaceae</taxon>
        <taxon>Parvicella</taxon>
    </lineage>
</organism>
<dbReference type="InterPro" id="IPR004358">
    <property type="entry name" value="Sig_transdc_His_kin-like_C"/>
</dbReference>
<dbReference type="Gene3D" id="3.30.450.20">
    <property type="entry name" value="PAS domain"/>
    <property type="match status" value="2"/>
</dbReference>
<dbReference type="AlphaFoldDB" id="A0A916JL60"/>
<dbReference type="InterPro" id="IPR050736">
    <property type="entry name" value="Sensor_HK_Regulatory"/>
</dbReference>
<evidence type="ECO:0000256" key="2">
    <source>
        <dbReference type="ARBA" id="ARBA00012438"/>
    </source>
</evidence>
<evidence type="ECO:0000313" key="12">
    <source>
        <dbReference type="EMBL" id="CAG5078811.1"/>
    </source>
</evidence>
<evidence type="ECO:0000259" key="11">
    <source>
        <dbReference type="PROSITE" id="PS50112"/>
    </source>
</evidence>
<reference evidence="12" key="1">
    <citation type="submission" date="2021-04" db="EMBL/GenBank/DDBJ databases">
        <authorList>
            <person name="Rodrigo-Torres L."/>
            <person name="Arahal R. D."/>
            <person name="Lucena T."/>
        </authorList>
    </citation>
    <scope>NUCLEOTIDE SEQUENCE</scope>
    <source>
        <strain evidence="12">AS29M-1</strain>
    </source>
</reference>
<dbReference type="Gene3D" id="1.10.287.130">
    <property type="match status" value="1"/>
</dbReference>
<evidence type="ECO:0000256" key="5">
    <source>
        <dbReference type="ARBA" id="ARBA00022741"/>
    </source>
</evidence>
<keyword evidence="6 12" id="KW-0418">Kinase</keyword>
<evidence type="ECO:0000256" key="3">
    <source>
        <dbReference type="ARBA" id="ARBA00022553"/>
    </source>
</evidence>
<dbReference type="InterPro" id="IPR036890">
    <property type="entry name" value="HATPase_C_sf"/>
</dbReference>
<accession>A0A916JL60</accession>
<evidence type="ECO:0000256" key="6">
    <source>
        <dbReference type="ARBA" id="ARBA00022777"/>
    </source>
</evidence>
<dbReference type="GO" id="GO:0005524">
    <property type="term" value="F:ATP binding"/>
    <property type="evidence" value="ECO:0007669"/>
    <property type="project" value="UniProtKB-KW"/>
</dbReference>
<dbReference type="InterPro" id="IPR005467">
    <property type="entry name" value="His_kinase_dom"/>
</dbReference>
<name>A0A916JL60_9FLAO</name>
<gene>
    <name evidence="12" type="primary">rcsC_2</name>
    <name evidence="12" type="ORF">CRYO30217_00774</name>
</gene>
<keyword evidence="13" id="KW-1185">Reference proteome</keyword>
<dbReference type="EC" id="2.7.13.3" evidence="2"/>
<proteinExistence type="predicted"/>
<dbReference type="InterPro" id="IPR003594">
    <property type="entry name" value="HATPase_dom"/>
</dbReference>
<feature type="domain" description="PAS" evidence="11">
    <location>
        <begin position="159"/>
        <end position="230"/>
    </location>
</feature>
<dbReference type="Pfam" id="PF02518">
    <property type="entry name" value="HATPase_c"/>
    <property type="match status" value="1"/>
</dbReference>
<protein>
    <recommendedName>
        <fullName evidence="2">histidine kinase</fullName>
        <ecNumber evidence="2">2.7.13.3</ecNumber>
    </recommendedName>
</protein>
<keyword evidence="5" id="KW-0547">Nucleotide-binding</keyword>
<keyword evidence="4 12" id="KW-0808">Transferase</keyword>
<feature type="domain" description="Histidine kinase" evidence="10">
    <location>
        <begin position="297"/>
        <end position="513"/>
    </location>
</feature>
<evidence type="ECO:0000256" key="9">
    <source>
        <dbReference type="SAM" id="Coils"/>
    </source>
</evidence>
<dbReference type="SUPFAM" id="SSF55785">
    <property type="entry name" value="PYP-like sensor domain (PAS domain)"/>
    <property type="match status" value="2"/>
</dbReference>
<dbReference type="InterPro" id="IPR035965">
    <property type="entry name" value="PAS-like_dom_sf"/>
</dbReference>
<dbReference type="Gene3D" id="3.30.565.10">
    <property type="entry name" value="Histidine kinase-like ATPase, C-terminal domain"/>
    <property type="match status" value="1"/>
</dbReference>
<dbReference type="PROSITE" id="PS50112">
    <property type="entry name" value="PAS"/>
    <property type="match status" value="2"/>
</dbReference>
<dbReference type="PANTHER" id="PTHR43711">
    <property type="entry name" value="TWO-COMPONENT HISTIDINE KINASE"/>
    <property type="match status" value="1"/>
</dbReference>
<dbReference type="NCBIfam" id="TIGR00229">
    <property type="entry name" value="sensory_box"/>
    <property type="match status" value="2"/>
</dbReference>
<dbReference type="PRINTS" id="PR00344">
    <property type="entry name" value="BCTRLSENSOR"/>
</dbReference>
<dbReference type="SUPFAM" id="SSF47384">
    <property type="entry name" value="Homodimeric domain of signal transducing histidine kinase"/>
    <property type="match status" value="1"/>
</dbReference>
<dbReference type="Pfam" id="PF00512">
    <property type="entry name" value="HisKA"/>
    <property type="match status" value="1"/>
</dbReference>
<dbReference type="Pfam" id="PF13426">
    <property type="entry name" value="PAS_9"/>
    <property type="match status" value="1"/>
</dbReference>
<dbReference type="Pfam" id="PF00989">
    <property type="entry name" value="PAS"/>
    <property type="match status" value="1"/>
</dbReference>
<evidence type="ECO:0000256" key="7">
    <source>
        <dbReference type="ARBA" id="ARBA00022840"/>
    </source>
</evidence>
<dbReference type="InterPro" id="IPR013767">
    <property type="entry name" value="PAS_fold"/>
</dbReference>
<dbReference type="EMBL" id="OU015584">
    <property type="protein sequence ID" value="CAG5078811.1"/>
    <property type="molecule type" value="Genomic_DNA"/>
</dbReference>
<sequence length="517" mass="58994">MEKNSNELFKIAFNSASEGLVVVDKFSRILLVNNRLLELFGYTEEEILGETIERLVPMQKRKKHVAYRNEYLDHPHSRPMGKAGMLLEGEKKDGRIFPVEVSLNYFQMDGEQYVMGLVSDITKRVAMENELKNAQDNLEKLNVELESLVVKRTKDLEESQSLYKSIANNFPDGVISVVDQDLYCIYTDGAELEQLGLKQSDLIGQHFLNRFSEEARTILSDTFDEARNGDSQICEIEQKDRHYEVHIVGISISGRRRKRYLIVEINVTKQKTIEKEQAKALEKEKELGEMKSRFVSMASHEFRTPLSAILSSASLIEKYELTDQQANRKKHIDRIKSSVANLTDILNDFLSFEKLNANKVEVQLEEVNLCDLINYAVEELDSTKKAGQRIEYAGNVPDCTFWSDPKILRNILLNLLSNGLKYSGENSQVNVELNDQTDRLLLTVSDNGIGIPEKDQSNMFDRFHRAENVANIQGTGLGLNIVKKYVELLDGEITFESELGKGTSFYISLPKKNNEQK</sequence>
<dbReference type="CDD" id="cd00130">
    <property type="entry name" value="PAS"/>
    <property type="match status" value="2"/>
</dbReference>
<dbReference type="InterPro" id="IPR036097">
    <property type="entry name" value="HisK_dim/P_sf"/>
</dbReference>
<dbReference type="SUPFAM" id="SSF55874">
    <property type="entry name" value="ATPase domain of HSP90 chaperone/DNA topoisomerase II/histidine kinase"/>
    <property type="match status" value="1"/>
</dbReference>
<dbReference type="SMART" id="SM00387">
    <property type="entry name" value="HATPase_c"/>
    <property type="match status" value="1"/>
</dbReference>
<feature type="coiled-coil region" evidence="9">
    <location>
        <begin position="124"/>
        <end position="151"/>
    </location>
</feature>
<dbReference type="InterPro" id="IPR003661">
    <property type="entry name" value="HisK_dim/P_dom"/>
</dbReference>
<dbReference type="SMART" id="SM00388">
    <property type="entry name" value="HisKA"/>
    <property type="match status" value="1"/>
</dbReference>
<dbReference type="CDD" id="cd00082">
    <property type="entry name" value="HisKA"/>
    <property type="match status" value="1"/>
</dbReference>
<dbReference type="PANTHER" id="PTHR43711:SF26">
    <property type="entry name" value="SENSOR HISTIDINE KINASE RCSC"/>
    <property type="match status" value="1"/>
</dbReference>
<dbReference type="FunFam" id="3.30.565.10:FF:000037">
    <property type="entry name" value="Hybrid sensor histidine kinase/response regulator"/>
    <property type="match status" value="1"/>
</dbReference>
<comment type="catalytic activity">
    <reaction evidence="1">
        <text>ATP + protein L-histidine = ADP + protein N-phospho-L-histidine.</text>
        <dbReference type="EC" id="2.7.13.3"/>
    </reaction>
</comment>
<dbReference type="GO" id="GO:0006355">
    <property type="term" value="P:regulation of DNA-templated transcription"/>
    <property type="evidence" value="ECO:0007669"/>
    <property type="project" value="InterPro"/>
</dbReference>
<keyword evidence="3" id="KW-0597">Phosphoprotein</keyword>
<evidence type="ECO:0000256" key="1">
    <source>
        <dbReference type="ARBA" id="ARBA00000085"/>
    </source>
</evidence>